<evidence type="ECO:0008006" key="4">
    <source>
        <dbReference type="Google" id="ProtNLM"/>
    </source>
</evidence>
<evidence type="ECO:0000313" key="3">
    <source>
        <dbReference type="Proteomes" id="UP000280861"/>
    </source>
</evidence>
<dbReference type="RefSeq" id="WP_124091591.1">
    <property type="nucleotide sequence ID" value="NZ_CBCRYA010000020.1"/>
</dbReference>
<gene>
    <name evidence="2" type="ORF">PSET11_01645</name>
</gene>
<dbReference type="Gene3D" id="2.40.110.10">
    <property type="entry name" value="Butyryl-CoA Dehydrogenase, subunit A, domain 2"/>
    <property type="match status" value="1"/>
</dbReference>
<dbReference type="AlphaFoldDB" id="A0A3P5X3R4"/>
<dbReference type="EMBL" id="UXAU01000023">
    <property type="protein sequence ID" value="VDC25880.1"/>
    <property type="molecule type" value="Genomic_DNA"/>
</dbReference>
<name>A0A3P5X3R4_9MICC</name>
<dbReference type="InterPro" id="IPR046373">
    <property type="entry name" value="Acyl-CoA_Oxase/DH_mid-dom_sf"/>
</dbReference>
<dbReference type="InterPro" id="IPR009100">
    <property type="entry name" value="AcylCoA_DH/oxidase_NM_dom_sf"/>
</dbReference>
<evidence type="ECO:0000256" key="1">
    <source>
        <dbReference type="SAM" id="MobiDB-lite"/>
    </source>
</evidence>
<dbReference type="Proteomes" id="UP000280861">
    <property type="component" value="Unassembled WGS sequence"/>
</dbReference>
<proteinExistence type="predicted"/>
<evidence type="ECO:0000313" key="2">
    <source>
        <dbReference type="EMBL" id="VDC25880.1"/>
    </source>
</evidence>
<feature type="region of interest" description="Disordered" evidence="1">
    <location>
        <begin position="1"/>
        <end position="24"/>
    </location>
</feature>
<organism evidence="2 3">
    <name type="scientific">Arthrobacter ulcerisalmonis</name>
    <dbReference type="NCBI Taxonomy" id="2483813"/>
    <lineage>
        <taxon>Bacteria</taxon>
        <taxon>Bacillati</taxon>
        <taxon>Actinomycetota</taxon>
        <taxon>Actinomycetes</taxon>
        <taxon>Micrococcales</taxon>
        <taxon>Micrococcaceae</taxon>
        <taxon>Arthrobacter</taxon>
    </lineage>
</organism>
<dbReference type="SUPFAM" id="SSF56645">
    <property type="entry name" value="Acyl-CoA dehydrogenase NM domain-like"/>
    <property type="match status" value="1"/>
</dbReference>
<dbReference type="GO" id="GO:0016627">
    <property type="term" value="F:oxidoreductase activity, acting on the CH-CH group of donors"/>
    <property type="evidence" value="ECO:0007669"/>
    <property type="project" value="InterPro"/>
</dbReference>
<feature type="compositionally biased region" description="Polar residues" evidence="1">
    <location>
        <begin position="1"/>
        <end position="11"/>
    </location>
</feature>
<keyword evidence="3" id="KW-1185">Reference proteome</keyword>
<sequence>MSIGQAESTQQAAAGTPPPAAGAAFPTPVRIAAASAPDSELDSLVRHAAQCVGDPASSLELARKLTQTSPRLNSGGFLAQWEVLATLGAVDLGVARCIEPHLDALNILTEAGSALAHQPELAWGVYAAEGAGHHLQASQPNGTDWVLEGSKPWCSLAETLPHAIITAAVDGGRRAFAVDLTQDGVTTIGPAWVGIGLAEVPSRALQLSAARAEPIGATNWYLDRPGFAWGGVGVAAVWHGAMVALARALFTHCTSRTPDAIALMHLGMADTAIQRSVAALRTAAEDFHSTAAPQITAARARAVVVQSVETVLDISAHGMGPAPLAFNPEHAKRVADLSLYLRQDHGERSLVGLGTLLVEAGKQPW</sequence>
<dbReference type="OrthoDB" id="107064at2"/>
<protein>
    <recommendedName>
        <fullName evidence="4">Acyl-CoA dehydrogenase</fullName>
    </recommendedName>
</protein>
<reference evidence="2 3" key="1">
    <citation type="submission" date="2018-11" db="EMBL/GenBank/DDBJ databases">
        <authorList>
            <person name="Criscuolo A."/>
        </authorList>
    </citation>
    <scope>NUCLEOTIDE SEQUENCE [LARGE SCALE GENOMIC DNA]</scope>
    <source>
        <strain evidence="2">AT11b</strain>
    </source>
</reference>
<accession>A0A3P5X3R4</accession>